<dbReference type="InterPro" id="IPR052998">
    <property type="entry name" value="Hetero-Diels-Alderase-like"/>
</dbReference>
<dbReference type="Gene3D" id="2.120.10.30">
    <property type="entry name" value="TolB, C-terminal domain"/>
    <property type="match status" value="1"/>
</dbReference>
<evidence type="ECO:0008006" key="4">
    <source>
        <dbReference type="Google" id="ProtNLM"/>
    </source>
</evidence>
<comment type="caution">
    <text evidence="2">The sequence shown here is derived from an EMBL/GenBank/DDBJ whole genome shotgun (WGS) entry which is preliminary data.</text>
</comment>
<keyword evidence="3" id="KW-1185">Reference proteome</keyword>
<dbReference type="Proteomes" id="UP001215598">
    <property type="component" value="Unassembled WGS sequence"/>
</dbReference>
<protein>
    <recommendedName>
        <fullName evidence="4">SMP-30/Gluconolactonase/LRE-like region domain-containing protein</fullName>
    </recommendedName>
</protein>
<evidence type="ECO:0000313" key="3">
    <source>
        <dbReference type="Proteomes" id="UP001215598"/>
    </source>
</evidence>
<dbReference type="PANTHER" id="PTHR42060:SF1">
    <property type="entry name" value="NHL REPEAT-CONTAINING PROTEIN"/>
    <property type="match status" value="1"/>
</dbReference>
<dbReference type="SUPFAM" id="SSF63829">
    <property type="entry name" value="Calcium-dependent phosphotriesterase"/>
    <property type="match status" value="1"/>
</dbReference>
<organism evidence="2 3">
    <name type="scientific">Mycena metata</name>
    <dbReference type="NCBI Taxonomy" id="1033252"/>
    <lineage>
        <taxon>Eukaryota</taxon>
        <taxon>Fungi</taxon>
        <taxon>Dikarya</taxon>
        <taxon>Basidiomycota</taxon>
        <taxon>Agaricomycotina</taxon>
        <taxon>Agaricomycetes</taxon>
        <taxon>Agaricomycetidae</taxon>
        <taxon>Agaricales</taxon>
        <taxon>Marasmiineae</taxon>
        <taxon>Mycenaceae</taxon>
        <taxon>Mycena</taxon>
    </lineage>
</organism>
<reference evidence="2" key="1">
    <citation type="submission" date="2023-03" db="EMBL/GenBank/DDBJ databases">
        <title>Massive genome expansion in bonnet fungi (Mycena s.s.) driven by repeated elements and novel gene families across ecological guilds.</title>
        <authorList>
            <consortium name="Lawrence Berkeley National Laboratory"/>
            <person name="Harder C.B."/>
            <person name="Miyauchi S."/>
            <person name="Viragh M."/>
            <person name="Kuo A."/>
            <person name="Thoen E."/>
            <person name="Andreopoulos B."/>
            <person name="Lu D."/>
            <person name="Skrede I."/>
            <person name="Drula E."/>
            <person name="Henrissat B."/>
            <person name="Morin E."/>
            <person name="Kohler A."/>
            <person name="Barry K."/>
            <person name="LaButti K."/>
            <person name="Morin E."/>
            <person name="Salamov A."/>
            <person name="Lipzen A."/>
            <person name="Mereny Z."/>
            <person name="Hegedus B."/>
            <person name="Baldrian P."/>
            <person name="Stursova M."/>
            <person name="Weitz H."/>
            <person name="Taylor A."/>
            <person name="Grigoriev I.V."/>
            <person name="Nagy L.G."/>
            <person name="Martin F."/>
            <person name="Kauserud H."/>
        </authorList>
    </citation>
    <scope>NUCLEOTIDE SEQUENCE</scope>
    <source>
        <strain evidence="2">CBHHK182m</strain>
    </source>
</reference>
<accession>A0AAD7MPY9</accession>
<evidence type="ECO:0000256" key="1">
    <source>
        <dbReference type="SAM" id="SignalP"/>
    </source>
</evidence>
<dbReference type="InterPro" id="IPR011042">
    <property type="entry name" value="6-blade_b-propeller_TolB-like"/>
</dbReference>
<feature type="signal peptide" evidence="1">
    <location>
        <begin position="1"/>
        <end position="18"/>
    </location>
</feature>
<sequence>MLIFLSLLSSLISAGAESASSSRSSPAPVVYQPPVTLELENIAVRASSQLLITSVVSSTLHTFDPTAINGKLDAVHTFPNVTGLTGIVEYRPDVFALLASRLNSTTGNMAPGSISAWSVDFNAPTPLVREIGPLADTPNANGLTALPTAPDILLFSDSTLGAVWQLDARTGPVDASLRRPGGWYQRGINGLHVRLEAQTPYLYFTNTHLATFSRVALEFKHGNVSAAGPIQTLATIPQPPAIQQQDPDDFALDERGRAWVTVHPGAITVFSPPTHETAGNWSQTTVLGDVNGTDAQLFQPTSAAFGRGNLVQSKTLYVVTAGSQVLAIVTTD</sequence>
<gene>
    <name evidence="2" type="ORF">B0H16DRAFT_1780106</name>
</gene>
<name>A0AAD7MPY9_9AGAR</name>
<dbReference type="EMBL" id="JARKIB010000184">
    <property type="protein sequence ID" value="KAJ7726762.1"/>
    <property type="molecule type" value="Genomic_DNA"/>
</dbReference>
<dbReference type="AlphaFoldDB" id="A0AAD7MPY9"/>
<keyword evidence="1" id="KW-0732">Signal</keyword>
<evidence type="ECO:0000313" key="2">
    <source>
        <dbReference type="EMBL" id="KAJ7726762.1"/>
    </source>
</evidence>
<feature type="chain" id="PRO_5042029786" description="SMP-30/Gluconolactonase/LRE-like region domain-containing protein" evidence="1">
    <location>
        <begin position="19"/>
        <end position="332"/>
    </location>
</feature>
<dbReference type="PANTHER" id="PTHR42060">
    <property type="entry name" value="NHL REPEAT-CONTAINING PROTEIN-RELATED"/>
    <property type="match status" value="1"/>
</dbReference>
<proteinExistence type="predicted"/>